<evidence type="ECO:0000256" key="3">
    <source>
        <dbReference type="ARBA" id="ARBA00022692"/>
    </source>
</evidence>
<dbReference type="InterPro" id="IPR010664">
    <property type="entry name" value="LipoPS_assembly_LptC-rel"/>
</dbReference>
<dbReference type="Pfam" id="PF06835">
    <property type="entry name" value="LptC"/>
    <property type="match status" value="1"/>
</dbReference>
<evidence type="ECO:0000313" key="6">
    <source>
        <dbReference type="EMBL" id="PVZ71919.1"/>
    </source>
</evidence>
<sequence length="193" mass="21299">MKKRSFTTAAVIAVIAAGWYFKPAAIDTVILDRSAQPEVVQEMQQFQQIRLNSQGRAIDNLSGKSLQQMQDGSSQIQAPEIKSSQGWLIQADIAQIEPSSDEFTLSGNVVMSSTKDFGSALKTEQLRYLQQQQRAQTDKEVTISGDQYRLAGQGMRIDLEAGTMQLLANTRGRYEISGNPVADDSTQPTSRRP</sequence>
<comment type="caution">
    <text evidence="6">The sequence shown here is derived from an EMBL/GenBank/DDBJ whole genome shotgun (WGS) entry which is preliminary data.</text>
</comment>
<keyword evidence="4" id="KW-1133">Transmembrane helix</keyword>
<dbReference type="GO" id="GO:0005886">
    <property type="term" value="C:plasma membrane"/>
    <property type="evidence" value="ECO:0007669"/>
    <property type="project" value="InterPro"/>
</dbReference>
<keyword evidence="1" id="KW-1003">Cell membrane</keyword>
<name>A0A2V1GZQ3_9GAMM</name>
<keyword evidence="2" id="KW-0997">Cell inner membrane</keyword>
<dbReference type="AlphaFoldDB" id="A0A2V1GZQ3"/>
<organism evidence="6 7">
    <name type="scientific">Pelagibaculum spongiae</name>
    <dbReference type="NCBI Taxonomy" id="2080658"/>
    <lineage>
        <taxon>Bacteria</taxon>
        <taxon>Pseudomonadati</taxon>
        <taxon>Pseudomonadota</taxon>
        <taxon>Gammaproteobacteria</taxon>
        <taxon>Oceanospirillales</taxon>
        <taxon>Pelagibaculum</taxon>
    </lineage>
</organism>
<dbReference type="GO" id="GO:0030288">
    <property type="term" value="C:outer membrane-bounded periplasmic space"/>
    <property type="evidence" value="ECO:0007669"/>
    <property type="project" value="TreeGrafter"/>
</dbReference>
<accession>A0A2V1GZQ3</accession>
<evidence type="ECO:0000256" key="5">
    <source>
        <dbReference type="ARBA" id="ARBA00023136"/>
    </source>
</evidence>
<evidence type="ECO:0000256" key="1">
    <source>
        <dbReference type="ARBA" id="ARBA00022475"/>
    </source>
</evidence>
<dbReference type="InterPro" id="IPR052363">
    <property type="entry name" value="LPS_export_LptC"/>
</dbReference>
<dbReference type="Proteomes" id="UP000244906">
    <property type="component" value="Unassembled WGS sequence"/>
</dbReference>
<dbReference type="EMBL" id="QDDL01000001">
    <property type="protein sequence ID" value="PVZ71919.1"/>
    <property type="molecule type" value="Genomic_DNA"/>
</dbReference>
<gene>
    <name evidence="6" type="primary">lptC</name>
    <name evidence="6" type="ORF">DC094_02540</name>
</gene>
<dbReference type="OrthoDB" id="5973594at2"/>
<dbReference type="Gene3D" id="2.60.450.10">
    <property type="entry name" value="Lipopolysaccharide (LPS) transport protein A like domain"/>
    <property type="match status" value="1"/>
</dbReference>
<evidence type="ECO:0000256" key="4">
    <source>
        <dbReference type="ARBA" id="ARBA00022989"/>
    </source>
</evidence>
<evidence type="ECO:0000313" key="7">
    <source>
        <dbReference type="Proteomes" id="UP000244906"/>
    </source>
</evidence>
<dbReference type="GO" id="GO:0015221">
    <property type="term" value="F:lipopolysaccharide transmembrane transporter activity"/>
    <property type="evidence" value="ECO:0007669"/>
    <property type="project" value="InterPro"/>
</dbReference>
<proteinExistence type="predicted"/>
<dbReference type="NCBIfam" id="TIGR04409">
    <property type="entry name" value="LptC_YrbK"/>
    <property type="match status" value="1"/>
</dbReference>
<dbReference type="GO" id="GO:0017089">
    <property type="term" value="F:glycolipid transfer activity"/>
    <property type="evidence" value="ECO:0007669"/>
    <property type="project" value="TreeGrafter"/>
</dbReference>
<dbReference type="PANTHER" id="PTHR37481:SF1">
    <property type="entry name" value="LIPOPOLYSACCHARIDE EXPORT SYSTEM PROTEIN LPTC"/>
    <property type="match status" value="1"/>
</dbReference>
<evidence type="ECO:0000256" key="2">
    <source>
        <dbReference type="ARBA" id="ARBA00022519"/>
    </source>
</evidence>
<reference evidence="6 7" key="1">
    <citation type="submission" date="2018-04" db="EMBL/GenBank/DDBJ databases">
        <title>Thalassorhabdus spongiae gen. nov., sp. nov., isolated from a marine sponge in South-West Iceland.</title>
        <authorList>
            <person name="Knobloch S."/>
            <person name="Daussin A."/>
            <person name="Johannsson R."/>
            <person name="Marteinsson V.T."/>
        </authorList>
    </citation>
    <scope>NUCLEOTIDE SEQUENCE [LARGE SCALE GENOMIC DNA]</scope>
    <source>
        <strain evidence="6 7">Hp12</strain>
    </source>
</reference>
<keyword evidence="3" id="KW-0812">Transmembrane</keyword>
<dbReference type="PANTHER" id="PTHR37481">
    <property type="entry name" value="LIPOPOLYSACCHARIDE EXPORT SYSTEM PROTEIN LPTC"/>
    <property type="match status" value="1"/>
</dbReference>
<dbReference type="RefSeq" id="WP_116685508.1">
    <property type="nucleotide sequence ID" value="NZ_CAWNYD010000001.1"/>
</dbReference>
<keyword evidence="5" id="KW-0472">Membrane</keyword>
<keyword evidence="7" id="KW-1185">Reference proteome</keyword>
<protein>
    <submittedName>
        <fullName evidence="6">LPS export ABC transporter periplasmic protein LptC</fullName>
    </submittedName>
</protein>
<dbReference type="InterPro" id="IPR026265">
    <property type="entry name" value="LptC"/>
</dbReference>